<feature type="coiled-coil region" evidence="1">
    <location>
        <begin position="187"/>
        <end position="221"/>
    </location>
</feature>
<feature type="transmembrane region" description="Helical" evidence="3">
    <location>
        <begin position="99"/>
        <end position="125"/>
    </location>
</feature>
<accession>A0AAD2FIU7</accession>
<protein>
    <submittedName>
        <fullName evidence="4">Uncharacterized protein</fullName>
    </submittedName>
</protein>
<comment type="caution">
    <text evidence="4">The sequence shown here is derived from an EMBL/GenBank/DDBJ whole genome shotgun (WGS) entry which is preliminary data.</text>
</comment>
<keyword evidence="3" id="KW-1133">Transmembrane helix</keyword>
<evidence type="ECO:0000313" key="4">
    <source>
        <dbReference type="EMBL" id="CAJ1934802.1"/>
    </source>
</evidence>
<evidence type="ECO:0000256" key="1">
    <source>
        <dbReference type="SAM" id="Coils"/>
    </source>
</evidence>
<reference evidence="4" key="1">
    <citation type="submission" date="2023-08" db="EMBL/GenBank/DDBJ databases">
        <authorList>
            <person name="Audoor S."/>
            <person name="Bilcke G."/>
        </authorList>
    </citation>
    <scope>NUCLEOTIDE SEQUENCE</scope>
</reference>
<keyword evidence="5" id="KW-1185">Reference proteome</keyword>
<name>A0AAD2FIU7_9STRA</name>
<proteinExistence type="predicted"/>
<gene>
    <name evidence="4" type="ORF">CYCCA115_LOCUS4139</name>
</gene>
<keyword evidence="1" id="KW-0175">Coiled coil</keyword>
<organism evidence="4 5">
    <name type="scientific">Cylindrotheca closterium</name>
    <dbReference type="NCBI Taxonomy" id="2856"/>
    <lineage>
        <taxon>Eukaryota</taxon>
        <taxon>Sar</taxon>
        <taxon>Stramenopiles</taxon>
        <taxon>Ochrophyta</taxon>
        <taxon>Bacillariophyta</taxon>
        <taxon>Bacillariophyceae</taxon>
        <taxon>Bacillariophycidae</taxon>
        <taxon>Bacillariales</taxon>
        <taxon>Bacillariaceae</taxon>
        <taxon>Cylindrotheca</taxon>
    </lineage>
</organism>
<evidence type="ECO:0000256" key="2">
    <source>
        <dbReference type="SAM" id="MobiDB-lite"/>
    </source>
</evidence>
<evidence type="ECO:0000313" key="5">
    <source>
        <dbReference type="Proteomes" id="UP001295423"/>
    </source>
</evidence>
<sequence length="466" mass="52324">MWRETDPDLEEGDGIEHHFSRTPTKTPTKVLDSPLHHNHDELSHHDELSRADTFETTLSSPSTFDSADPMLFSPSKPQKISFEHHVKSSKGRKGISADILWGISKPVLSITILFLVAAGAAAYLLNGWLGIPALNEEIEKLEMQVNHLSNEITRLSYENDRYAALNVQLNDTVGELSNLTVSLNSSVVELESVSDSLSETNQALTEEVTELTSQNQDYADLNSNLNSTALYLTAEVESLRITLAHLVSENNALSNTTTALESIRDHLSNLTMEQNETLMELQATLDSFTEENDRLQDLNSDLVSILGFLNETSLGIDTSLSQITDFLSNQIVASEVLVLENLENTMRQRIGTWDCDYRDVFREQNYGVDFSAPITERSRVLDYVDGRVLSELCLNRDDFDSYLTFQFPEGLTSYRLFRGVVEYTSKALDFYFPEKDEIGLSATAWSDAAYACRNLKTNFRWSALGN</sequence>
<feature type="compositionally biased region" description="Basic and acidic residues" evidence="2">
    <location>
        <begin position="34"/>
        <end position="48"/>
    </location>
</feature>
<evidence type="ECO:0000256" key="3">
    <source>
        <dbReference type="SAM" id="Phobius"/>
    </source>
</evidence>
<dbReference type="Proteomes" id="UP001295423">
    <property type="component" value="Unassembled WGS sequence"/>
</dbReference>
<keyword evidence="3" id="KW-0472">Membrane</keyword>
<dbReference type="AlphaFoldDB" id="A0AAD2FIU7"/>
<feature type="region of interest" description="Disordered" evidence="2">
    <location>
        <begin position="1"/>
        <end position="48"/>
    </location>
</feature>
<dbReference type="SUPFAM" id="SSF90257">
    <property type="entry name" value="Myosin rod fragments"/>
    <property type="match status" value="1"/>
</dbReference>
<dbReference type="EMBL" id="CAKOGP040000391">
    <property type="protein sequence ID" value="CAJ1934802.1"/>
    <property type="molecule type" value="Genomic_DNA"/>
</dbReference>
<keyword evidence="3" id="KW-0812">Transmembrane</keyword>
<feature type="coiled-coil region" evidence="1">
    <location>
        <begin position="131"/>
        <end position="158"/>
    </location>
</feature>